<proteinExistence type="evidence at transcript level"/>
<sequence length="134" mass="16033">MKEINFGFVSKDGRSSSGKSGFYKRFWPAFILPPPFDRLFLPIALVSFSVFLSIISKDFNWRLILGHNSLRLSFRICIFRKFDLQNYLKYERKFCFQHIGIACSRFYMFMELRSIKFEEYSDFSFLITCFCQIS</sequence>
<dbReference type="Araport" id="AT1G50290"/>
<dbReference type="EMBL" id="CP002684">
    <property type="protein sequence ID" value="AEE32533.1"/>
    <property type="molecule type" value="Genomic_DNA"/>
</dbReference>
<dbReference type="STRING" id="3702.Q944R3"/>
<accession>Q944R3</accession>
<dbReference type="KEGG" id="ath:AT1G50290"/>
<dbReference type="SMR" id="Q944R3"/>
<reference evidence="5" key="6">
    <citation type="journal article" date="2017" name="Plant J.">
        <title>Araport11: a complete reannotation of the Arabidopsis thaliana reference genome.</title>
        <authorList>
            <person name="Cheng C.Y."/>
            <person name="Krishnakumar V."/>
            <person name="Chan A.P."/>
            <person name="Thibaud-Nissen F."/>
            <person name="Schobel S."/>
            <person name="Town C.D."/>
        </authorList>
    </citation>
    <scope>GENOME REANNOTATION</scope>
    <source>
        <strain evidence="5">cv. Columbia</strain>
    </source>
</reference>
<organism evidence="2">
    <name type="scientific">Arabidopsis thaliana</name>
    <name type="common">Mouse-ear cress</name>
    <dbReference type="NCBI Taxonomy" id="3702"/>
    <lineage>
        <taxon>Eukaryota</taxon>
        <taxon>Viridiplantae</taxon>
        <taxon>Streptophyta</taxon>
        <taxon>Embryophyta</taxon>
        <taxon>Tracheophyta</taxon>
        <taxon>Spermatophyta</taxon>
        <taxon>Magnoliopsida</taxon>
        <taxon>eudicotyledons</taxon>
        <taxon>Gunneridae</taxon>
        <taxon>Pentapetalae</taxon>
        <taxon>rosids</taxon>
        <taxon>malvids</taxon>
        <taxon>Brassicales</taxon>
        <taxon>Brassicaceae</taxon>
        <taxon>Camelineae</taxon>
        <taxon>Arabidopsis</taxon>
    </lineage>
</organism>
<dbReference type="EMBL" id="AY124827">
    <property type="protein sequence ID" value="AAM70536.1"/>
    <property type="molecule type" value="mRNA"/>
</dbReference>
<reference evidence="3" key="3">
    <citation type="submission" date="2002-06" db="EMBL/GenBank/DDBJ databases">
        <title>Arabidopsis ORF clones.</title>
        <authorList>
            <person name="Kim C.J."/>
            <person name="Chen H."/>
            <person name="Cheuk R."/>
            <person name="Shinn P."/>
            <person name="Banh J."/>
            <person name="Bowser L."/>
            <person name="Carninci P."/>
            <person name="Chang E."/>
            <person name="Dale J.M."/>
            <person name="Goldsmith A.D."/>
            <person name="Hayashizaki Y."/>
            <person name="Ishida J."/>
            <person name="Jones T."/>
            <person name="Kamiya A."/>
            <person name="Karlin-Neumann G."/>
            <person name="Kawai J."/>
            <person name="Lam B."/>
            <person name="Lee J.M."/>
            <person name="Lin J."/>
            <person name="Miranda M."/>
            <person name="Narusaka M."/>
            <person name="Nguyen M."/>
            <person name="Onodera C.S."/>
            <person name="Palm C.J."/>
            <person name="Quach H.L."/>
            <person name="Sakurai T."/>
            <person name="Satou M."/>
            <person name="Seki M."/>
            <person name="Southwick A."/>
            <person name="Tang C.C."/>
            <person name="Toriumi M."/>
            <person name="Wu H.C."/>
            <person name="Yamada K."/>
            <person name="Yamamura Y."/>
            <person name="Yu G."/>
            <person name="Yu S."/>
            <person name="Shinozaki K."/>
            <person name="Davis R.W."/>
            <person name="Theologis A."/>
            <person name="Ecker J.R."/>
        </authorList>
    </citation>
    <scope>NUCLEOTIDE SEQUENCE</scope>
</reference>
<evidence type="ECO:0000313" key="3">
    <source>
        <dbReference type="EMBL" id="AAM70536.1"/>
    </source>
</evidence>
<name>Q944R3_ARATH</name>
<reference evidence="4" key="5">
    <citation type="submission" date="2016-05" db="EMBL/GenBank/DDBJ databases">
        <authorList>
            <person name="Krishnakumar V."/>
            <person name="Cheng C.-Y."/>
            <person name="Chan A.P."/>
            <person name="Schobel S."/>
            <person name="Kim M."/>
            <person name="Ferlanti E.S."/>
            <person name="Belyaeva I."/>
            <person name="Rosen B.D."/>
            <person name="Micklem G."/>
            <person name="Miller J.R."/>
            <person name="Vaughn M."/>
            <person name="Town C.D."/>
        </authorList>
    </citation>
    <scope>NUCLEOTIDE SEQUENCE</scope>
</reference>
<reference evidence="4 5" key="1">
    <citation type="journal article" date="2000" name="Nature">
        <title>Sequence and analysis of chromosome 1 of the plant Arabidopsis thaliana.</title>
        <authorList>
            <person name="Theologis A."/>
            <person name="Ecker J.R."/>
            <person name="Palm C.J."/>
            <person name="Federspiel N.A."/>
            <person name="Kaul S."/>
            <person name="White O."/>
            <person name="Alonso J."/>
            <person name="Altafi H."/>
            <person name="Araujo R."/>
            <person name="Bowman C.L."/>
            <person name="Brooks S.Y."/>
            <person name="Buehler E."/>
            <person name="Chan A."/>
            <person name="Chao Q."/>
            <person name="Chen H."/>
            <person name="Cheuk R.F."/>
            <person name="Chin C.W."/>
            <person name="Chung M.K."/>
            <person name="Conn L."/>
            <person name="Conway A.B."/>
            <person name="Conway A.R."/>
            <person name="Creasy T.H."/>
            <person name="Dewar K."/>
            <person name="Dunn P."/>
            <person name="Etgu P."/>
            <person name="Feldblyum T.V."/>
            <person name="Feng J."/>
            <person name="Fong B."/>
            <person name="Fujii C.Y."/>
            <person name="Gill J.E."/>
            <person name="Goldsmith A.D."/>
            <person name="Haas B."/>
            <person name="Hansen N.F."/>
            <person name="Hughes B."/>
            <person name="Huizar L."/>
            <person name="Hunter J.L."/>
            <person name="Jenkins J."/>
            <person name="Johnson-Hopson C."/>
            <person name="Khan S."/>
            <person name="Khaykin E."/>
            <person name="Kim C.J."/>
            <person name="Koo H.L."/>
            <person name="Kremenetskaia I."/>
            <person name="Kurtz D.B."/>
            <person name="Kwan A."/>
            <person name="Lam B."/>
            <person name="Langin-Hooper S."/>
            <person name="Lee A."/>
            <person name="Lee J.M."/>
            <person name="Lenz C.A."/>
            <person name="Li J.H."/>
            <person name="Li Y."/>
            <person name="Lin X."/>
            <person name="Liu S.X."/>
            <person name="Liu Z.A."/>
            <person name="Luros J.S."/>
            <person name="Maiti R."/>
            <person name="Marziali A."/>
            <person name="Militscher J."/>
            <person name="Miranda M."/>
            <person name="Nguyen M."/>
            <person name="Nierman W.C."/>
            <person name="Osborne B.I."/>
            <person name="Pai G."/>
            <person name="Peterson J."/>
            <person name="Pham P.K."/>
            <person name="Rizzo M."/>
            <person name="Rooney T."/>
            <person name="Rowley D."/>
            <person name="Sakano H."/>
            <person name="Salzberg S.L."/>
            <person name="Schwartz J.R."/>
            <person name="Shinn P."/>
            <person name="Southwick A.M."/>
            <person name="Sun H."/>
            <person name="Tallon L.J."/>
            <person name="Tambunga G."/>
            <person name="Toriumi M.J."/>
            <person name="Town C.D."/>
            <person name="Utterback T."/>
            <person name="Van Aken S."/>
            <person name="Vaysberg M."/>
            <person name="Vysotskaia V.S."/>
            <person name="Walker M."/>
            <person name="Wu D."/>
            <person name="Yu G."/>
            <person name="Fraser C.M."/>
            <person name="Venter J.C."/>
            <person name="Davis R.W."/>
        </authorList>
    </citation>
    <scope>NUCLEOTIDE SEQUENCE [LARGE SCALE GENOMIC DNA]</scope>
    <source>
        <strain evidence="5">cv. Columbia</strain>
    </source>
</reference>
<dbReference type="GeneID" id="841451"/>
<evidence type="ECO:0000313" key="1">
    <source>
        <dbReference type="Araport" id="AT1G50290"/>
    </source>
</evidence>
<evidence type="ECO:0000313" key="5">
    <source>
        <dbReference type="Proteomes" id="UP000006548"/>
    </source>
</evidence>
<dbReference type="AlphaFoldDB" id="Q944R3"/>
<gene>
    <name evidence="1 4" type="ordered locus">At1g50290</name>
    <name evidence="4" type="ORF">F14I3.24</name>
    <name evidence="4" type="ORF">F14I3_24</name>
</gene>
<dbReference type="PaxDb" id="3702-AT1G50290.1"/>
<protein>
    <submittedName>
        <fullName evidence="2">At1g50290/F14I3_12</fullName>
    </submittedName>
</protein>
<reference evidence="4" key="4">
    <citation type="submission" date="2011-02" db="EMBL/GenBank/DDBJ databases">
        <authorList>
            <consortium name="TAIR"/>
            <person name="Swarbreck D."/>
            <person name="Lamesch P."/>
            <person name="Wilks C."/>
            <person name="Huala E."/>
        </authorList>
    </citation>
    <scope>NUCLEOTIDE SEQUENCE</scope>
</reference>
<dbReference type="HOGENOM" id="CLU_1899075_0_0_1"/>
<reference evidence="2" key="2">
    <citation type="submission" date="2001-09" db="EMBL/GenBank/DDBJ databases">
        <title>Arabidopsis cDNA clones.</title>
        <authorList>
            <person name="Cheuk R."/>
            <person name="Chen H."/>
            <person name="Kim C.J."/>
            <person name="Koesema E."/>
            <person name="Meyers M.C."/>
            <person name="Banh J."/>
            <person name="Bowser L."/>
            <person name="Carninci P."/>
            <person name="Dale J.M."/>
            <person name="Goldsmith A.D."/>
            <person name="Hayashizaki Y."/>
            <person name="Ishida J."/>
            <person name="Jiang P.X."/>
            <person name="Jones T."/>
            <person name="Kamiya A."/>
            <person name="Karlin-Neumann G."/>
            <person name="Kawai J."/>
            <person name="Lam B."/>
            <person name="Lee J.M."/>
            <person name="Lin J."/>
            <person name="Liu S.X."/>
            <person name="Miranda M."/>
            <person name="Narusaka M."/>
            <person name="Nguyen M."/>
            <person name="Onodera C.S."/>
            <person name="Palm C.J."/>
            <person name="Pham P.K."/>
            <person name="Quach H.L."/>
            <person name="Sakurai T."/>
            <person name="Satou M."/>
            <person name="Seki M."/>
            <person name="Southwick A."/>
            <person name="Tang C.C."/>
            <person name="Toriumi M."/>
            <person name="Yamada K."/>
            <person name="Yamamura Y."/>
            <person name="Yu G."/>
            <person name="Yu S."/>
            <person name="Shinozaki K."/>
            <person name="Davis R.W."/>
            <person name="Theologis A."/>
            <person name="Ecker J.R."/>
        </authorList>
    </citation>
    <scope>NUCLEOTIDE SEQUENCE</scope>
</reference>
<dbReference type="TAIR" id="AT1G50290"/>
<dbReference type="GO" id="GO:0005829">
    <property type="term" value="C:cytosol"/>
    <property type="evidence" value="ECO:0000315"/>
    <property type="project" value="TAIR"/>
</dbReference>
<dbReference type="EMBL" id="AF424589">
    <property type="protein sequence ID" value="AAL11583.1"/>
    <property type="molecule type" value="mRNA"/>
</dbReference>
<dbReference type="Proteomes" id="UP000006548">
    <property type="component" value="Chromosome 1"/>
</dbReference>
<dbReference type="GO" id="GO:0006979">
    <property type="term" value="P:response to oxidative stress"/>
    <property type="evidence" value="ECO:0000315"/>
    <property type="project" value="TAIR"/>
</dbReference>
<evidence type="ECO:0000313" key="4">
    <source>
        <dbReference type="EMBL" id="AEE32533.1"/>
    </source>
</evidence>
<keyword evidence="5" id="KW-1185">Reference proteome</keyword>
<evidence type="ECO:0000313" key="2">
    <source>
        <dbReference type="EMBL" id="AAL11583.1"/>
    </source>
</evidence>
<dbReference type="IntAct" id="Q944R3">
    <property type="interactions" value="17"/>
</dbReference>